<keyword evidence="1" id="KW-0812">Transmembrane</keyword>
<keyword evidence="3" id="KW-1185">Reference proteome</keyword>
<accession>A0A1I4VV80</accession>
<dbReference type="AlphaFoldDB" id="A0A1I4VV80"/>
<dbReference type="STRING" id="260086.SAMN05216207_100717"/>
<evidence type="ECO:0000313" key="2">
    <source>
        <dbReference type="EMBL" id="SFN05154.1"/>
    </source>
</evidence>
<keyword evidence="1" id="KW-0472">Membrane</keyword>
<dbReference type="OrthoDB" id="3579566at2"/>
<evidence type="ECO:0000256" key="1">
    <source>
        <dbReference type="SAM" id="Phobius"/>
    </source>
</evidence>
<dbReference type="RefSeq" id="WP_093340200.1">
    <property type="nucleotide sequence ID" value="NZ_FOUY01000007.1"/>
</dbReference>
<protein>
    <submittedName>
        <fullName evidence="2">Uncharacterized protein</fullName>
    </submittedName>
</protein>
<name>A0A1I4VV80_PSUAM</name>
<organism evidence="2 3">
    <name type="scientific">Pseudonocardia ammonioxydans</name>
    <dbReference type="NCBI Taxonomy" id="260086"/>
    <lineage>
        <taxon>Bacteria</taxon>
        <taxon>Bacillati</taxon>
        <taxon>Actinomycetota</taxon>
        <taxon>Actinomycetes</taxon>
        <taxon>Pseudonocardiales</taxon>
        <taxon>Pseudonocardiaceae</taxon>
        <taxon>Pseudonocardia</taxon>
    </lineage>
</organism>
<proteinExistence type="predicted"/>
<reference evidence="2 3" key="1">
    <citation type="submission" date="2016-10" db="EMBL/GenBank/DDBJ databases">
        <authorList>
            <person name="de Groot N.N."/>
        </authorList>
    </citation>
    <scope>NUCLEOTIDE SEQUENCE [LARGE SCALE GENOMIC DNA]</scope>
    <source>
        <strain evidence="2 3">CGMCC 4.1877</strain>
    </source>
</reference>
<keyword evidence="1" id="KW-1133">Transmembrane helix</keyword>
<feature type="transmembrane region" description="Helical" evidence="1">
    <location>
        <begin position="96"/>
        <end position="118"/>
    </location>
</feature>
<evidence type="ECO:0000313" key="3">
    <source>
        <dbReference type="Proteomes" id="UP000199614"/>
    </source>
</evidence>
<feature type="transmembrane region" description="Helical" evidence="1">
    <location>
        <begin position="12"/>
        <end position="32"/>
    </location>
</feature>
<gene>
    <name evidence="2" type="ORF">SAMN05216207_100717</name>
</gene>
<sequence>MGRSLATAPFRVWAVFHGLLVLTQVGLAGALLDAVDYALEGHGGVGGSLILVAMIQTALAVLATWPGGMPAWPIAAGAALVVADTAQVAIGHAGLLGLHVPLGVATVAGQLAVTVRALRPARRAPAARRESPAGLSR</sequence>
<dbReference type="EMBL" id="FOUY01000007">
    <property type="protein sequence ID" value="SFN05154.1"/>
    <property type="molecule type" value="Genomic_DNA"/>
</dbReference>
<feature type="transmembrane region" description="Helical" evidence="1">
    <location>
        <begin position="44"/>
        <end position="65"/>
    </location>
</feature>
<dbReference type="Proteomes" id="UP000199614">
    <property type="component" value="Unassembled WGS sequence"/>
</dbReference>